<reference evidence="2" key="1">
    <citation type="submission" date="2022-05" db="EMBL/GenBank/DDBJ databases">
        <title>The Musa troglodytarum L. genome provides insights into the mechanism of non-climacteric behaviour and enrichment of carotenoids.</title>
        <authorList>
            <person name="Wang J."/>
        </authorList>
    </citation>
    <scope>NUCLEOTIDE SEQUENCE</scope>
    <source>
        <tissue evidence="2">Leaf</tissue>
    </source>
</reference>
<feature type="region of interest" description="Disordered" evidence="1">
    <location>
        <begin position="1"/>
        <end position="42"/>
    </location>
</feature>
<protein>
    <submittedName>
        <fullName evidence="2">Type I inositol-1,4,5-trisphosphate 5-phosphatase</fullName>
    </submittedName>
</protein>
<feature type="compositionally biased region" description="Basic and acidic residues" evidence="1">
    <location>
        <begin position="14"/>
        <end position="38"/>
    </location>
</feature>
<evidence type="ECO:0000256" key="1">
    <source>
        <dbReference type="SAM" id="MobiDB-lite"/>
    </source>
</evidence>
<dbReference type="OrthoDB" id="62798at2759"/>
<feature type="compositionally biased region" description="Polar residues" evidence="1">
    <location>
        <begin position="1"/>
        <end position="13"/>
    </location>
</feature>
<organism evidence="2 3">
    <name type="scientific">Musa troglodytarum</name>
    <name type="common">fe'i banana</name>
    <dbReference type="NCBI Taxonomy" id="320322"/>
    <lineage>
        <taxon>Eukaryota</taxon>
        <taxon>Viridiplantae</taxon>
        <taxon>Streptophyta</taxon>
        <taxon>Embryophyta</taxon>
        <taxon>Tracheophyta</taxon>
        <taxon>Spermatophyta</taxon>
        <taxon>Magnoliopsida</taxon>
        <taxon>Liliopsida</taxon>
        <taxon>Zingiberales</taxon>
        <taxon>Musaceae</taxon>
        <taxon>Musa</taxon>
    </lineage>
</organism>
<keyword evidence="3" id="KW-1185">Reference proteome</keyword>
<dbReference type="AlphaFoldDB" id="A0A9E7HAR8"/>
<name>A0A9E7HAR8_9LILI</name>
<gene>
    <name evidence="2" type="ORF">MUK42_16967</name>
</gene>
<sequence length="64" mass="7197">MDASNKVLNQSLQSEKKGIRDNSPEDRDRDKHRNREQCTGKNLMAELRVASTHHEITSHAAAVA</sequence>
<evidence type="ECO:0000313" key="2">
    <source>
        <dbReference type="EMBL" id="URE29770.1"/>
    </source>
</evidence>
<dbReference type="EMBL" id="CP097510">
    <property type="protein sequence ID" value="URE29770.1"/>
    <property type="molecule type" value="Genomic_DNA"/>
</dbReference>
<proteinExistence type="predicted"/>
<evidence type="ECO:0000313" key="3">
    <source>
        <dbReference type="Proteomes" id="UP001055439"/>
    </source>
</evidence>
<dbReference type="Proteomes" id="UP001055439">
    <property type="component" value="Chromosome 8"/>
</dbReference>
<accession>A0A9E7HAR8</accession>